<evidence type="ECO:0000313" key="3">
    <source>
        <dbReference type="Proteomes" id="UP000796880"/>
    </source>
</evidence>
<dbReference type="SUPFAM" id="SSF54593">
    <property type="entry name" value="Glyoxalase/Bleomycin resistance protein/Dihydroxybiphenyl dioxygenase"/>
    <property type="match status" value="1"/>
</dbReference>
<dbReference type="Gene3D" id="3.10.180.10">
    <property type="entry name" value="2,3-Dihydroxybiphenyl 1,2-Dioxygenase, domain 1"/>
    <property type="match status" value="1"/>
</dbReference>
<evidence type="ECO:0000313" key="2">
    <source>
        <dbReference type="EMBL" id="KAF3435843.1"/>
    </source>
</evidence>
<proteinExistence type="predicted"/>
<dbReference type="AlphaFoldDB" id="A0A8K0DX23"/>
<feature type="domain" description="VOC" evidence="1">
    <location>
        <begin position="90"/>
        <end position="207"/>
    </location>
</feature>
<evidence type="ECO:0000259" key="1">
    <source>
        <dbReference type="PROSITE" id="PS51819"/>
    </source>
</evidence>
<keyword evidence="3" id="KW-1185">Reference proteome</keyword>
<dbReference type="PANTHER" id="PTHR34109">
    <property type="entry name" value="BNAUNNG04460D PROTEIN-RELATED"/>
    <property type="match status" value="1"/>
</dbReference>
<dbReference type="PANTHER" id="PTHR34109:SF1">
    <property type="entry name" value="VOC DOMAIN-CONTAINING PROTEIN"/>
    <property type="match status" value="1"/>
</dbReference>
<dbReference type="EMBL" id="VOIH02000010">
    <property type="protein sequence ID" value="KAF3435843.1"/>
    <property type="molecule type" value="Genomic_DNA"/>
</dbReference>
<dbReference type="InterPro" id="IPR037523">
    <property type="entry name" value="VOC_core"/>
</dbReference>
<organism evidence="2 3">
    <name type="scientific">Rhamnella rubrinervis</name>
    <dbReference type="NCBI Taxonomy" id="2594499"/>
    <lineage>
        <taxon>Eukaryota</taxon>
        <taxon>Viridiplantae</taxon>
        <taxon>Streptophyta</taxon>
        <taxon>Embryophyta</taxon>
        <taxon>Tracheophyta</taxon>
        <taxon>Spermatophyta</taxon>
        <taxon>Magnoliopsida</taxon>
        <taxon>eudicotyledons</taxon>
        <taxon>Gunneridae</taxon>
        <taxon>Pentapetalae</taxon>
        <taxon>rosids</taxon>
        <taxon>fabids</taxon>
        <taxon>Rosales</taxon>
        <taxon>Rhamnaceae</taxon>
        <taxon>rhamnoid group</taxon>
        <taxon>Rhamneae</taxon>
        <taxon>Rhamnella</taxon>
    </lineage>
</organism>
<accession>A0A8K0DX23</accession>
<name>A0A8K0DX23_9ROSA</name>
<sequence length="235" mass="26445">MSRGSILALHGSDHSYPAFPFLSTVRVVDCSVSLIATGYQWHRRIQGNCFWKPWQSKPTLRGIGAEDLRKAGYFEMKEREMRNRMFSRMLVAHIPVETTNAKDAVSFYKAAFGAKEFSQWIIGKEPDLAAEMNLKGIHVQIYERPPSALKDDEVNGWFGFCVRDTEAAMARAVEAGAVAVGEVVEFGHERRGSVMDPYGYRFDLISLAKNPPLEFVLSFKGVFCSRGLFDSDGKF</sequence>
<dbReference type="PROSITE" id="PS51819">
    <property type="entry name" value="VOC"/>
    <property type="match status" value="1"/>
</dbReference>
<reference evidence="2" key="1">
    <citation type="submission" date="2020-03" db="EMBL/GenBank/DDBJ databases">
        <title>A high-quality chromosome-level genome assembly of a woody plant with both climbing and erect habits, Rhamnella rubrinervis.</title>
        <authorList>
            <person name="Lu Z."/>
            <person name="Yang Y."/>
            <person name="Zhu X."/>
            <person name="Sun Y."/>
        </authorList>
    </citation>
    <scope>NUCLEOTIDE SEQUENCE</scope>
    <source>
        <strain evidence="2">BYM</strain>
        <tissue evidence="2">Leaf</tissue>
    </source>
</reference>
<dbReference type="InterPro" id="IPR054576">
    <property type="entry name" value="At5g48480-like_N"/>
</dbReference>
<dbReference type="Pfam" id="PF22650">
    <property type="entry name" value="At5g48480-like_C"/>
    <property type="match status" value="1"/>
</dbReference>
<comment type="caution">
    <text evidence="2">The sequence shown here is derived from an EMBL/GenBank/DDBJ whole genome shotgun (WGS) entry which is preliminary data.</text>
</comment>
<protein>
    <recommendedName>
        <fullName evidence="1">VOC domain-containing protein</fullName>
    </recommendedName>
</protein>
<dbReference type="InterPro" id="IPR029068">
    <property type="entry name" value="Glyas_Bleomycin-R_OHBP_Dase"/>
</dbReference>
<dbReference type="Pfam" id="PF22656">
    <property type="entry name" value="At5g48480-like_N"/>
    <property type="match status" value="1"/>
</dbReference>
<dbReference type="InterPro" id="IPR054575">
    <property type="entry name" value="At5g48480-like_C"/>
</dbReference>
<dbReference type="Proteomes" id="UP000796880">
    <property type="component" value="Unassembled WGS sequence"/>
</dbReference>
<gene>
    <name evidence="2" type="ORF">FNV43_RR22935</name>
</gene>